<evidence type="ECO:0000313" key="5">
    <source>
        <dbReference type="Proteomes" id="UP000053989"/>
    </source>
</evidence>
<dbReference type="OrthoDB" id="6278596at2759"/>
<dbReference type="PANTHER" id="PTHR14374:SF0">
    <property type="entry name" value="TRAFFICKING PROTEIN PARTICLE COMPLEX SUBUNIT 11"/>
    <property type="match status" value="1"/>
</dbReference>
<evidence type="ECO:0000313" key="4">
    <source>
        <dbReference type="EMBL" id="KIM59274.1"/>
    </source>
</evidence>
<dbReference type="Pfam" id="PF07919">
    <property type="entry name" value="Gryzun"/>
    <property type="match status" value="1"/>
</dbReference>
<dbReference type="HOGENOM" id="CLU_003572_2_0_1"/>
<feature type="compositionally biased region" description="Low complexity" evidence="1">
    <location>
        <begin position="9"/>
        <end position="19"/>
    </location>
</feature>
<dbReference type="STRING" id="1036808.A0A0C3DSU1"/>
<dbReference type="AlphaFoldDB" id="A0A0C3DSU1"/>
<dbReference type="EMBL" id="KN822075">
    <property type="protein sequence ID" value="KIM59274.1"/>
    <property type="molecule type" value="Genomic_DNA"/>
</dbReference>
<evidence type="ECO:0008006" key="6">
    <source>
        <dbReference type="Google" id="ProtNLM"/>
    </source>
</evidence>
<evidence type="ECO:0000259" key="2">
    <source>
        <dbReference type="Pfam" id="PF07919"/>
    </source>
</evidence>
<dbReference type="InterPro" id="IPR021773">
    <property type="entry name" value="TPC11"/>
</dbReference>
<gene>
    <name evidence="4" type="ORF">SCLCIDRAFT_27400</name>
</gene>
<reference evidence="5" key="2">
    <citation type="submission" date="2015-01" db="EMBL/GenBank/DDBJ databases">
        <title>Evolutionary Origins and Diversification of the Mycorrhizal Mutualists.</title>
        <authorList>
            <consortium name="DOE Joint Genome Institute"/>
            <consortium name="Mycorrhizal Genomics Consortium"/>
            <person name="Kohler A."/>
            <person name="Kuo A."/>
            <person name="Nagy L.G."/>
            <person name="Floudas D."/>
            <person name="Copeland A."/>
            <person name="Barry K.W."/>
            <person name="Cichocki N."/>
            <person name="Veneault-Fourrey C."/>
            <person name="LaButti K."/>
            <person name="Lindquist E.A."/>
            <person name="Lipzen A."/>
            <person name="Lundell T."/>
            <person name="Morin E."/>
            <person name="Murat C."/>
            <person name="Riley R."/>
            <person name="Ohm R."/>
            <person name="Sun H."/>
            <person name="Tunlid A."/>
            <person name="Henrissat B."/>
            <person name="Grigoriev I.V."/>
            <person name="Hibbett D.S."/>
            <person name="Martin F."/>
        </authorList>
    </citation>
    <scope>NUCLEOTIDE SEQUENCE [LARGE SCALE GENOMIC DNA]</scope>
    <source>
        <strain evidence="5">Foug A</strain>
    </source>
</reference>
<evidence type="ECO:0000256" key="1">
    <source>
        <dbReference type="SAM" id="MobiDB-lite"/>
    </source>
</evidence>
<dbReference type="Proteomes" id="UP000053989">
    <property type="component" value="Unassembled WGS sequence"/>
</dbReference>
<dbReference type="Pfam" id="PF11817">
    <property type="entry name" value="Foie-gras_1"/>
    <property type="match status" value="1"/>
</dbReference>
<dbReference type="InParanoid" id="A0A0C3DSU1"/>
<evidence type="ECO:0000259" key="3">
    <source>
        <dbReference type="Pfam" id="PF11817"/>
    </source>
</evidence>
<organism evidence="4 5">
    <name type="scientific">Scleroderma citrinum Foug A</name>
    <dbReference type="NCBI Taxonomy" id="1036808"/>
    <lineage>
        <taxon>Eukaryota</taxon>
        <taxon>Fungi</taxon>
        <taxon>Dikarya</taxon>
        <taxon>Basidiomycota</taxon>
        <taxon>Agaricomycotina</taxon>
        <taxon>Agaricomycetes</taxon>
        <taxon>Agaricomycetidae</taxon>
        <taxon>Boletales</taxon>
        <taxon>Sclerodermatineae</taxon>
        <taxon>Sclerodermataceae</taxon>
        <taxon>Scleroderma</taxon>
    </lineage>
</organism>
<protein>
    <recommendedName>
        <fullName evidence="6">Trafficking protein particle complex subunit 11 domain-containing protein</fullName>
    </recommendedName>
</protein>
<feature type="compositionally biased region" description="Basic and acidic residues" evidence="1">
    <location>
        <begin position="147"/>
        <end position="162"/>
    </location>
</feature>
<feature type="region of interest" description="Disordered" evidence="1">
    <location>
        <begin position="136"/>
        <end position="164"/>
    </location>
</feature>
<feature type="domain" description="Trafficking protein particle complex subunit 11" evidence="3">
    <location>
        <begin position="335"/>
        <end position="592"/>
    </location>
</feature>
<feature type="domain" description="Gryzun putative trafficking through Golgi" evidence="2">
    <location>
        <begin position="632"/>
        <end position="917"/>
    </location>
</feature>
<sequence length="1259" mass="139227">MFVAGLDFPQPTAAAQSHPSSPPPPPAKTQDPFIILTTRLRDSLLNQRKPGIWSSERTKTFQVAFVDKAAIFPPRKSVPLDDPSYSTAHSPLSPLTPSSPVYPDGLIAPIWIRKHTTCVPSVFVLFLRIYEAPHSTPNSPLDQPDAETQRERVEEERRRDTELSAEIAQQKKNTSQRGIKLTVVLIASRKMLDDPSLDGRLSYIRRQSGLDSRAALFVLSPVSATELNDKVSLQDALYDSAIEYYTSHSKRVRRKRNRHSQTLSSYNPAPLVPVGAAVQRPLRPEGWTVRYEYKMAVFAEFRGEDEVALKHYQDAYTTLMIMFGSTAILPPRTKRWAEAKVLADTINVKITKLYLYNNEHALALSHHNSHMRRFADFSRGWGIGEETFEYWSWMARQHRVLAELLEQGSRSTLTFPLQIAVPKAAATLGPGGAPLELDAVRMMGMNPSHALQHPGHYYYMAARCTEARRERFLASEGTSQGSSSAPGFVNEKKVDHLTLILELYTKSYELFKQYSSTTSQGRLTLWIAYRIAHTYYESSKFDMAVRFFERIAKTYRREKWNAMLRPLFTAWYACAQKLGDVELTVKLLVEMIAYGDPNELGSLQDDLLAVLRSSVPSSADEELLVDLRDCEPIWNTSLIFWRPAVKVGEEAAFQFSLIMPPSSDVSNLPVESVTIEFSDDYVPVTLRHSGSESSEPVRLVRVGQVQPVGVSGRPLKVVANLRWRPGDTMIISGTIPSSSPKQLSISSLETILKEGGWTIRINHEPCATREGAILPSRWLSSINPVRFIPIAGDDHSKVVSSSFRHRPHSLNVSFSHQAPALLDEDYPITIEITNNDDRSLVVVVDVLLQPVEIDKAVQYIMYNNQQSSGLIKGIQCGTIAPGVSIVKTLILVSAGSTGDRTIDISVQSNIPSDQLTSCSPPVSHTSSGVSTPAVNDMSEVLETLVIPTATAFSVTQIVEYFRSLCPAPPLADLSSIENVSWHGGEAVITTTIECSAACGVEIQNVKLMRQDSDQAKIIQSSNEEIDNNTFPAEYLTGDQFCDICSVSLASHDGEAIPGPGEYVVTWRRSDPLIIRTMTTDSIRGYVRMISPGQFGSSASTHLLLPLLYLPQEGLVALMNIPSTAKLHAPIQMQLTVRNRNTTRSAIVTVALDPHPLDAFVVAGLRSGRLPVILPDGEETIVWNLIPIECGMVRVPHVKVVDHRKALPAADDPSSASTDADGVPVPVVDTRFERWTSDGSEGVPGQNDVAIDTNMVLVLP</sequence>
<feature type="region of interest" description="Disordered" evidence="1">
    <location>
        <begin position="1"/>
        <end position="30"/>
    </location>
</feature>
<name>A0A0C3DSU1_9AGAM</name>
<proteinExistence type="predicted"/>
<accession>A0A0C3DSU1</accession>
<dbReference type="InterPro" id="IPR012880">
    <property type="entry name" value="Gryzun"/>
</dbReference>
<reference evidence="4 5" key="1">
    <citation type="submission" date="2014-04" db="EMBL/GenBank/DDBJ databases">
        <authorList>
            <consortium name="DOE Joint Genome Institute"/>
            <person name="Kuo A."/>
            <person name="Kohler A."/>
            <person name="Nagy L.G."/>
            <person name="Floudas D."/>
            <person name="Copeland A."/>
            <person name="Barry K.W."/>
            <person name="Cichocki N."/>
            <person name="Veneault-Fourrey C."/>
            <person name="LaButti K."/>
            <person name="Lindquist E.A."/>
            <person name="Lipzen A."/>
            <person name="Lundell T."/>
            <person name="Morin E."/>
            <person name="Murat C."/>
            <person name="Sun H."/>
            <person name="Tunlid A."/>
            <person name="Henrissat B."/>
            <person name="Grigoriev I.V."/>
            <person name="Hibbett D.S."/>
            <person name="Martin F."/>
            <person name="Nordberg H.P."/>
            <person name="Cantor M.N."/>
            <person name="Hua S.X."/>
        </authorList>
    </citation>
    <scope>NUCLEOTIDE SEQUENCE [LARGE SCALE GENOMIC DNA]</scope>
    <source>
        <strain evidence="4 5">Foug A</strain>
    </source>
</reference>
<dbReference type="PANTHER" id="PTHR14374">
    <property type="entry name" value="FOIE GRAS"/>
    <property type="match status" value="1"/>
</dbReference>
<keyword evidence="5" id="KW-1185">Reference proteome</keyword>